<protein>
    <submittedName>
        <fullName evidence="1">Uncharacterized protein</fullName>
    </submittedName>
</protein>
<evidence type="ECO:0000313" key="1">
    <source>
        <dbReference type="EMBL" id="SMH44225.1"/>
    </source>
</evidence>
<dbReference type="Proteomes" id="UP000193711">
    <property type="component" value="Unassembled WGS sequence"/>
</dbReference>
<name>A0A1X7P0G3_9MICO</name>
<sequence length="63" mass="7245">MPLPGFTGLDRAFAVEPGRIDYFLGFDADDHRVTGSFDLKGDRRFLRSDERTFFSTTRRDDAL</sequence>
<accession>A0A1X7P0G3</accession>
<gene>
    <name evidence="1" type="ORF">SAMN06295885_2321</name>
</gene>
<dbReference type="STRING" id="1891671.SAMN06295885_2321"/>
<organism evidence="1 2">
    <name type="scientific">Rathayibacter oskolensis</name>
    <dbReference type="NCBI Taxonomy" id="1891671"/>
    <lineage>
        <taxon>Bacteria</taxon>
        <taxon>Bacillati</taxon>
        <taxon>Actinomycetota</taxon>
        <taxon>Actinomycetes</taxon>
        <taxon>Micrococcales</taxon>
        <taxon>Microbacteriaceae</taxon>
        <taxon>Rathayibacter</taxon>
    </lineage>
</organism>
<proteinExistence type="predicted"/>
<dbReference type="AlphaFoldDB" id="A0A1X7P0G3"/>
<evidence type="ECO:0000313" key="2">
    <source>
        <dbReference type="Proteomes" id="UP000193711"/>
    </source>
</evidence>
<dbReference type="EMBL" id="FXBM01000002">
    <property type="protein sequence ID" value="SMH44225.1"/>
    <property type="molecule type" value="Genomic_DNA"/>
</dbReference>
<keyword evidence="2" id="KW-1185">Reference proteome</keyword>
<reference evidence="2" key="1">
    <citation type="submission" date="2017-04" db="EMBL/GenBank/DDBJ databases">
        <authorList>
            <person name="Varghese N."/>
            <person name="Submissions S."/>
        </authorList>
    </citation>
    <scope>NUCLEOTIDE SEQUENCE [LARGE SCALE GENOMIC DNA]</scope>
    <source>
        <strain evidence="2">VKM Ac-2121</strain>
    </source>
</reference>